<dbReference type="Proteomes" id="UP000001593">
    <property type="component" value="Unassembled WGS sequence"/>
</dbReference>
<dbReference type="EMBL" id="DS469534">
    <property type="protein sequence ID" value="EDO45556.1"/>
    <property type="molecule type" value="Genomic_DNA"/>
</dbReference>
<dbReference type="PRINTS" id="PR01559">
    <property type="entry name" value="DUFFYANTIGEN"/>
</dbReference>
<keyword evidence="6 8" id="KW-0675">Receptor</keyword>
<keyword evidence="12" id="KW-1185">Reference proteome</keyword>
<dbReference type="Gene3D" id="1.20.1070.10">
    <property type="entry name" value="Rhodopsin 7-helix transmembrane proteins"/>
    <property type="match status" value="1"/>
</dbReference>
<dbReference type="InterPro" id="IPR017452">
    <property type="entry name" value="GPCR_Rhodpsn_7TM"/>
</dbReference>
<evidence type="ECO:0000256" key="6">
    <source>
        <dbReference type="ARBA" id="ARBA00023170"/>
    </source>
</evidence>
<dbReference type="InterPro" id="IPR000276">
    <property type="entry name" value="GPCR_Rhodpsn"/>
</dbReference>
<dbReference type="GO" id="GO:0005886">
    <property type="term" value="C:plasma membrane"/>
    <property type="evidence" value="ECO:0000318"/>
    <property type="project" value="GO_Central"/>
</dbReference>
<reference evidence="11 12" key="1">
    <citation type="journal article" date="2007" name="Science">
        <title>Sea anemone genome reveals ancestral eumetazoan gene repertoire and genomic organization.</title>
        <authorList>
            <person name="Putnam N.H."/>
            <person name="Srivastava M."/>
            <person name="Hellsten U."/>
            <person name="Dirks B."/>
            <person name="Chapman J."/>
            <person name="Salamov A."/>
            <person name="Terry A."/>
            <person name="Shapiro H."/>
            <person name="Lindquist E."/>
            <person name="Kapitonov V.V."/>
            <person name="Jurka J."/>
            <person name="Genikhovich G."/>
            <person name="Grigoriev I.V."/>
            <person name="Lucas S.M."/>
            <person name="Steele R.E."/>
            <person name="Finnerty J.R."/>
            <person name="Technau U."/>
            <person name="Martindale M.Q."/>
            <person name="Rokhsar D.S."/>
        </authorList>
    </citation>
    <scope>NUCLEOTIDE SEQUENCE [LARGE SCALE GENOMIC DNA]</scope>
    <source>
        <strain evidence="12">CH2 X CH6</strain>
    </source>
</reference>
<feature type="transmembrane region" description="Helical" evidence="9">
    <location>
        <begin position="131"/>
        <end position="151"/>
    </location>
</feature>
<dbReference type="GO" id="GO:0004930">
    <property type="term" value="F:G protein-coupled receptor activity"/>
    <property type="evidence" value="ECO:0000318"/>
    <property type="project" value="GO_Central"/>
</dbReference>
<proteinExistence type="inferred from homology"/>
<dbReference type="STRING" id="45351.A7RSF9"/>
<dbReference type="PROSITE" id="PS50262">
    <property type="entry name" value="G_PROTEIN_RECEP_F1_2"/>
    <property type="match status" value="1"/>
</dbReference>
<evidence type="ECO:0000259" key="10">
    <source>
        <dbReference type="PROSITE" id="PS50262"/>
    </source>
</evidence>
<evidence type="ECO:0000256" key="7">
    <source>
        <dbReference type="ARBA" id="ARBA00023224"/>
    </source>
</evidence>
<dbReference type="InParanoid" id="A7RSF9"/>
<feature type="domain" description="G-protein coupled receptors family 1 profile" evidence="10">
    <location>
        <begin position="35"/>
        <end position="220"/>
    </location>
</feature>
<comment type="subcellular location">
    <subcellularLocation>
        <location evidence="1">Membrane</location>
        <topology evidence="1">Multi-pass membrane protein</topology>
    </subcellularLocation>
</comment>
<dbReference type="PANTHER" id="PTHR45695">
    <property type="entry name" value="LEUCOKININ RECEPTOR-RELATED"/>
    <property type="match status" value="1"/>
</dbReference>
<dbReference type="PhylomeDB" id="A7RSF9"/>
<dbReference type="PANTHER" id="PTHR45695:SF9">
    <property type="entry name" value="LEUCOKININ RECEPTOR"/>
    <property type="match status" value="1"/>
</dbReference>
<feature type="transmembrane region" description="Helical" evidence="9">
    <location>
        <begin position="91"/>
        <end position="110"/>
    </location>
</feature>
<dbReference type="HOGENOM" id="CLU_009579_6_6_1"/>
<evidence type="ECO:0000313" key="11">
    <source>
        <dbReference type="EMBL" id="EDO45556.1"/>
    </source>
</evidence>
<comment type="similarity">
    <text evidence="8">Belongs to the G-protein coupled receptor 1 family.</text>
</comment>
<name>A7RSF9_NEMVE</name>
<dbReference type="PROSITE" id="PS00237">
    <property type="entry name" value="G_PROTEIN_RECEP_F1_1"/>
    <property type="match status" value="1"/>
</dbReference>
<evidence type="ECO:0000256" key="3">
    <source>
        <dbReference type="ARBA" id="ARBA00022989"/>
    </source>
</evidence>
<feature type="transmembrane region" description="Helical" evidence="9">
    <location>
        <begin position="55"/>
        <end position="79"/>
    </location>
</feature>
<sequence>MNSSNLTTPPSKAQDLESQIAMAIFAVTLVLGVVGNGLVLLVVFGKGSRTVSDIFIMNLSISDLTFLILSLAVNTPNFIGNLVYSVGYCKFVWPTITVTFFASVFTLCAMAMHRCHGILNPLKVNLTERQAIYWAVGIWGLSFVPVFPLMVVTEISEEGCRENWSLESSKFYTVALFLLQYMIPLCVIAGAYSQIIRRLIQRQVGRRRDGMWEMDKIETL</sequence>
<evidence type="ECO:0000256" key="2">
    <source>
        <dbReference type="ARBA" id="ARBA00022692"/>
    </source>
</evidence>
<feature type="transmembrane region" description="Helical" evidence="9">
    <location>
        <begin position="20"/>
        <end position="43"/>
    </location>
</feature>
<accession>A7RSF9</accession>
<keyword evidence="7 8" id="KW-0807">Transducer</keyword>
<dbReference type="eggNOG" id="KOG3656">
    <property type="taxonomic scope" value="Eukaryota"/>
</dbReference>
<dbReference type="OMA" id="MAMHRCH"/>
<evidence type="ECO:0000313" key="12">
    <source>
        <dbReference type="Proteomes" id="UP000001593"/>
    </source>
</evidence>
<evidence type="ECO:0000256" key="4">
    <source>
        <dbReference type="ARBA" id="ARBA00023040"/>
    </source>
</evidence>
<keyword evidence="2 8" id="KW-0812">Transmembrane</keyword>
<dbReference type="Pfam" id="PF00001">
    <property type="entry name" value="7tm_1"/>
    <property type="match status" value="1"/>
</dbReference>
<evidence type="ECO:0000256" key="8">
    <source>
        <dbReference type="RuleBase" id="RU000688"/>
    </source>
</evidence>
<evidence type="ECO:0000256" key="9">
    <source>
        <dbReference type="SAM" id="Phobius"/>
    </source>
</evidence>
<dbReference type="SUPFAM" id="SSF81321">
    <property type="entry name" value="Family A G protein-coupled receptor-like"/>
    <property type="match status" value="1"/>
</dbReference>
<dbReference type="AlphaFoldDB" id="A7RSF9"/>
<feature type="transmembrane region" description="Helical" evidence="9">
    <location>
        <begin position="171"/>
        <end position="192"/>
    </location>
</feature>
<keyword evidence="5 9" id="KW-0472">Membrane</keyword>
<dbReference type="PRINTS" id="PR00237">
    <property type="entry name" value="GPCRRHODOPSN"/>
</dbReference>
<evidence type="ECO:0000256" key="1">
    <source>
        <dbReference type="ARBA" id="ARBA00004141"/>
    </source>
</evidence>
<dbReference type="GO" id="GO:0007186">
    <property type="term" value="P:G protein-coupled receptor signaling pathway"/>
    <property type="evidence" value="ECO:0000318"/>
    <property type="project" value="GO_Central"/>
</dbReference>
<organism evidence="11 12">
    <name type="scientific">Nematostella vectensis</name>
    <name type="common">Starlet sea anemone</name>
    <dbReference type="NCBI Taxonomy" id="45351"/>
    <lineage>
        <taxon>Eukaryota</taxon>
        <taxon>Metazoa</taxon>
        <taxon>Cnidaria</taxon>
        <taxon>Anthozoa</taxon>
        <taxon>Hexacorallia</taxon>
        <taxon>Actiniaria</taxon>
        <taxon>Edwardsiidae</taxon>
        <taxon>Nematostella</taxon>
    </lineage>
</organism>
<protein>
    <recommendedName>
        <fullName evidence="10">G-protein coupled receptors family 1 profile domain-containing protein</fullName>
    </recommendedName>
</protein>
<keyword evidence="3 9" id="KW-1133">Transmembrane helix</keyword>
<dbReference type="GO" id="GO:0032870">
    <property type="term" value="P:cellular response to hormone stimulus"/>
    <property type="evidence" value="ECO:0000318"/>
    <property type="project" value="GO_Central"/>
</dbReference>
<keyword evidence="4 8" id="KW-0297">G-protein coupled receptor</keyword>
<evidence type="ECO:0000256" key="5">
    <source>
        <dbReference type="ARBA" id="ARBA00023136"/>
    </source>
</evidence>
<gene>
    <name evidence="11" type="ORF">NEMVEDRAFT_v1g201440</name>
</gene>